<evidence type="ECO:0000313" key="2">
    <source>
        <dbReference type="Proteomes" id="UP001445335"/>
    </source>
</evidence>
<evidence type="ECO:0000313" key="1">
    <source>
        <dbReference type="EMBL" id="KAK9834022.1"/>
    </source>
</evidence>
<proteinExistence type="predicted"/>
<protein>
    <submittedName>
        <fullName evidence="1">Uncharacterized protein</fullName>
    </submittedName>
</protein>
<reference evidence="1 2" key="1">
    <citation type="journal article" date="2024" name="Nat. Commun.">
        <title>Phylogenomics reveals the evolutionary origins of lichenization in chlorophyte algae.</title>
        <authorList>
            <person name="Puginier C."/>
            <person name="Libourel C."/>
            <person name="Otte J."/>
            <person name="Skaloud P."/>
            <person name="Haon M."/>
            <person name="Grisel S."/>
            <person name="Petersen M."/>
            <person name="Berrin J.G."/>
            <person name="Delaux P.M."/>
            <person name="Dal Grande F."/>
            <person name="Keller J."/>
        </authorList>
    </citation>
    <scope>NUCLEOTIDE SEQUENCE [LARGE SCALE GENOMIC DNA]</scope>
    <source>
        <strain evidence="1 2">SAG 245.80</strain>
    </source>
</reference>
<gene>
    <name evidence="1" type="ORF">WJX81_003936</name>
</gene>
<dbReference type="AlphaFoldDB" id="A0AAW1RJR0"/>
<keyword evidence="2" id="KW-1185">Reference proteome</keyword>
<organism evidence="1 2">
    <name type="scientific">Elliptochloris bilobata</name>
    <dbReference type="NCBI Taxonomy" id="381761"/>
    <lineage>
        <taxon>Eukaryota</taxon>
        <taxon>Viridiplantae</taxon>
        <taxon>Chlorophyta</taxon>
        <taxon>core chlorophytes</taxon>
        <taxon>Trebouxiophyceae</taxon>
        <taxon>Trebouxiophyceae incertae sedis</taxon>
        <taxon>Elliptochloris clade</taxon>
        <taxon>Elliptochloris</taxon>
    </lineage>
</organism>
<dbReference type="Proteomes" id="UP001445335">
    <property type="component" value="Unassembled WGS sequence"/>
</dbReference>
<sequence length="80" mass="8165">MSAGRLESGCKHPVCAASCGCSLSESFDARLTAGGATVVTFTFAMPLSQNSCTAGSSLGPLIDQTALLQAEVVLQRGTWV</sequence>
<dbReference type="EMBL" id="JALJOU010000034">
    <property type="protein sequence ID" value="KAK9834022.1"/>
    <property type="molecule type" value="Genomic_DNA"/>
</dbReference>
<accession>A0AAW1RJR0</accession>
<comment type="caution">
    <text evidence="1">The sequence shown here is derived from an EMBL/GenBank/DDBJ whole genome shotgun (WGS) entry which is preliminary data.</text>
</comment>
<name>A0AAW1RJR0_9CHLO</name>